<dbReference type="Proteomes" id="UP000290889">
    <property type="component" value="Chromosome"/>
</dbReference>
<keyword evidence="1" id="KW-0732">Signal</keyword>
<keyword evidence="3" id="KW-0645">Protease</keyword>
<evidence type="ECO:0000259" key="2">
    <source>
        <dbReference type="SMART" id="SM00245"/>
    </source>
</evidence>
<sequence>MKKNYITLLFAALFVLACNKDDDGLITTATDVQTQDFMWKSMNLWYFWQADVDVLADDRFSSDEEYTNFLRSESDPANFFDNQLRFVEDRFSNYSSDYEDFTNFLSGITKSNGLSFGLIALENDNVVGYVRYVTPNSDAATKDIFRGEFFTGVDGQTLTLNNYIDLLFGENDTYTLNMADLVNDTFTPNDKEVTLTKQEGFQENPIFVVNTFDVNGQKIGYIYYNRFLNEFDEELNDAFGQLKAQGITDLVLDLRYNPGGSVNTTRLMASMIYGTNNNDLFIKQRWNPKIQASFDDSDLEDYFTDRTGEGTSINTLNLSRVFIITTGRSASASELIINGLDPYMDVIQVGTTTTGKNEFSLTMVDDPGRSGLPYVYSPSRESSINPENRWALQPLVGRNENSVGFSDYTAGFTPEIELEEDLANLGVLGDINEPLLARAIEEITGVSGKRDFTVRKPARPFADPEVFSPVKDNMILDKPLNLKLK</sequence>
<dbReference type="CDD" id="cd07561">
    <property type="entry name" value="Peptidase_S41_CPP_like"/>
    <property type="match status" value="1"/>
</dbReference>
<feature type="domain" description="Tail specific protease" evidence="2">
    <location>
        <begin position="188"/>
        <end position="399"/>
    </location>
</feature>
<reference evidence="3 4" key="1">
    <citation type="submission" date="2019-01" db="EMBL/GenBank/DDBJ databases">
        <title>Muriicola soli sp. nov., isolated from soil.</title>
        <authorList>
            <person name="Kang H.J."/>
            <person name="Kim S.B."/>
        </authorList>
    </citation>
    <scope>NUCLEOTIDE SEQUENCE [LARGE SCALE GENOMIC DNA]</scope>
    <source>
        <strain evidence="3 4">MMS17-SY002</strain>
    </source>
</reference>
<dbReference type="InterPro" id="IPR036034">
    <property type="entry name" value="PDZ_sf"/>
</dbReference>
<gene>
    <name evidence="3" type="ORF">EQY75_07795</name>
</gene>
<evidence type="ECO:0000313" key="3">
    <source>
        <dbReference type="EMBL" id="QBA64432.1"/>
    </source>
</evidence>
<dbReference type="InterPro" id="IPR029045">
    <property type="entry name" value="ClpP/crotonase-like_dom_sf"/>
</dbReference>
<dbReference type="GO" id="GO:0030288">
    <property type="term" value="C:outer membrane-bounded periplasmic space"/>
    <property type="evidence" value="ECO:0007669"/>
    <property type="project" value="TreeGrafter"/>
</dbReference>
<proteinExistence type="predicted"/>
<dbReference type="OrthoDB" id="7168509at2"/>
<organism evidence="3 4">
    <name type="scientific">Muriicola soli</name>
    <dbReference type="NCBI Taxonomy" id="2507538"/>
    <lineage>
        <taxon>Bacteria</taxon>
        <taxon>Pseudomonadati</taxon>
        <taxon>Bacteroidota</taxon>
        <taxon>Flavobacteriia</taxon>
        <taxon>Flavobacteriales</taxon>
        <taxon>Flavobacteriaceae</taxon>
        <taxon>Muriicola</taxon>
    </lineage>
</organism>
<dbReference type="GO" id="GO:0007165">
    <property type="term" value="P:signal transduction"/>
    <property type="evidence" value="ECO:0007669"/>
    <property type="project" value="TreeGrafter"/>
</dbReference>
<dbReference type="KEGG" id="mur:EQY75_07795"/>
<dbReference type="GO" id="GO:0004175">
    <property type="term" value="F:endopeptidase activity"/>
    <property type="evidence" value="ECO:0007669"/>
    <property type="project" value="TreeGrafter"/>
</dbReference>
<feature type="signal peptide" evidence="1">
    <location>
        <begin position="1"/>
        <end position="17"/>
    </location>
</feature>
<name>A0A411E9Q5_9FLAO</name>
<dbReference type="PROSITE" id="PS51257">
    <property type="entry name" value="PROKAR_LIPOPROTEIN"/>
    <property type="match status" value="1"/>
</dbReference>
<protein>
    <submittedName>
        <fullName evidence="3">Carboxyl-terminal protease</fullName>
    </submittedName>
</protein>
<dbReference type="EMBL" id="CP035544">
    <property type="protein sequence ID" value="QBA64432.1"/>
    <property type="molecule type" value="Genomic_DNA"/>
</dbReference>
<feature type="chain" id="PRO_5019464479" evidence="1">
    <location>
        <begin position="18"/>
        <end position="485"/>
    </location>
</feature>
<dbReference type="Gene3D" id="2.30.42.10">
    <property type="match status" value="1"/>
</dbReference>
<dbReference type="AlphaFoldDB" id="A0A411E9Q5"/>
<dbReference type="PANTHER" id="PTHR32060">
    <property type="entry name" value="TAIL-SPECIFIC PROTEASE"/>
    <property type="match status" value="1"/>
</dbReference>
<dbReference type="Pfam" id="PF03572">
    <property type="entry name" value="Peptidase_S41"/>
    <property type="match status" value="1"/>
</dbReference>
<accession>A0A411E9Q5</accession>
<dbReference type="GO" id="GO:0006508">
    <property type="term" value="P:proteolysis"/>
    <property type="evidence" value="ECO:0007669"/>
    <property type="project" value="UniProtKB-KW"/>
</dbReference>
<dbReference type="Gene3D" id="3.30.750.170">
    <property type="match status" value="1"/>
</dbReference>
<dbReference type="Pfam" id="PF18294">
    <property type="entry name" value="Pept_S41_N"/>
    <property type="match status" value="1"/>
</dbReference>
<keyword evidence="4" id="KW-1185">Reference proteome</keyword>
<dbReference type="RefSeq" id="WP_129604593.1">
    <property type="nucleotide sequence ID" value="NZ_CP035544.1"/>
</dbReference>
<dbReference type="InterPro" id="IPR005151">
    <property type="entry name" value="Tail-specific_protease"/>
</dbReference>
<dbReference type="Gene3D" id="3.90.226.10">
    <property type="entry name" value="2-enoyl-CoA Hydratase, Chain A, domain 1"/>
    <property type="match status" value="1"/>
</dbReference>
<dbReference type="SUPFAM" id="SSF52096">
    <property type="entry name" value="ClpP/crotonase"/>
    <property type="match status" value="1"/>
</dbReference>
<dbReference type="PANTHER" id="PTHR32060:SF30">
    <property type="entry name" value="CARBOXY-TERMINAL PROCESSING PROTEASE CTPA"/>
    <property type="match status" value="1"/>
</dbReference>
<dbReference type="GO" id="GO:0008236">
    <property type="term" value="F:serine-type peptidase activity"/>
    <property type="evidence" value="ECO:0007669"/>
    <property type="project" value="InterPro"/>
</dbReference>
<evidence type="ECO:0000313" key="4">
    <source>
        <dbReference type="Proteomes" id="UP000290889"/>
    </source>
</evidence>
<dbReference type="SMART" id="SM00245">
    <property type="entry name" value="TSPc"/>
    <property type="match status" value="1"/>
</dbReference>
<evidence type="ECO:0000256" key="1">
    <source>
        <dbReference type="SAM" id="SignalP"/>
    </source>
</evidence>
<dbReference type="InterPro" id="IPR041613">
    <property type="entry name" value="Pept_S41_N"/>
</dbReference>
<keyword evidence="3" id="KW-0378">Hydrolase</keyword>